<evidence type="ECO:0000256" key="1">
    <source>
        <dbReference type="SAM" id="MobiDB-lite"/>
    </source>
</evidence>
<evidence type="ECO:0000313" key="3">
    <source>
        <dbReference type="Proteomes" id="UP000029278"/>
    </source>
</evidence>
<keyword evidence="3" id="KW-1185">Reference proteome</keyword>
<dbReference type="STRING" id="44252.DJ90_6271"/>
<dbReference type="EMBL" id="JMQA01000059">
    <property type="protein sequence ID" value="KFM89822.1"/>
    <property type="molecule type" value="Genomic_DNA"/>
</dbReference>
<accession>A0A090XWA3</accession>
<dbReference type="AlphaFoldDB" id="A0A090XWA3"/>
<comment type="caution">
    <text evidence="2">The sequence shown here is derived from an EMBL/GenBank/DDBJ whole genome shotgun (WGS) entry which is preliminary data.</text>
</comment>
<feature type="region of interest" description="Disordered" evidence="1">
    <location>
        <begin position="90"/>
        <end position="114"/>
    </location>
</feature>
<name>A0A090XWA3_PAEMA</name>
<gene>
    <name evidence="2" type="ORF">DJ90_6271</name>
</gene>
<organism evidence="2 3">
    <name type="scientific">Paenibacillus macerans</name>
    <name type="common">Bacillus macerans</name>
    <dbReference type="NCBI Taxonomy" id="44252"/>
    <lineage>
        <taxon>Bacteria</taxon>
        <taxon>Bacillati</taxon>
        <taxon>Bacillota</taxon>
        <taxon>Bacilli</taxon>
        <taxon>Bacillales</taxon>
        <taxon>Paenibacillaceae</taxon>
        <taxon>Paenibacillus</taxon>
    </lineage>
</organism>
<sequence length="114" mass="12030">MYIPTCPITRISSPWTFSRRGSENVSTRLINGTAKAARLIGIAYFKSAGKSSRLPFDGGKLRCRAGSSGDDSKGPLFANRQYSSMISRLAAAPADEPASAPPPSAGSPADIRLK</sequence>
<reference evidence="2 3" key="1">
    <citation type="submission" date="2014-04" db="EMBL/GenBank/DDBJ databases">
        <authorList>
            <person name="Bishop-Lilly K.A."/>
            <person name="Broomall S.M."/>
            <person name="Chain P.S."/>
            <person name="Chertkov O."/>
            <person name="Coyne S.R."/>
            <person name="Daligault H.E."/>
            <person name="Davenport K.W."/>
            <person name="Erkkila T."/>
            <person name="Frey K.G."/>
            <person name="Gibbons H.S."/>
            <person name="Gu W."/>
            <person name="Jaissle J."/>
            <person name="Johnson S.L."/>
            <person name="Koroleva G.I."/>
            <person name="Ladner J.T."/>
            <person name="Lo C.-C."/>
            <person name="Minogue T.D."/>
            <person name="Munk C."/>
            <person name="Palacios G.F."/>
            <person name="Redden C.L."/>
            <person name="Rosenzweig C.N."/>
            <person name="Scholz M.B."/>
            <person name="Teshima H."/>
            <person name="Xu Y."/>
        </authorList>
    </citation>
    <scope>NUCLEOTIDE SEQUENCE [LARGE SCALE GENOMIC DNA]</scope>
    <source>
        <strain evidence="2 3">8244</strain>
    </source>
</reference>
<proteinExistence type="predicted"/>
<dbReference type="Proteomes" id="UP000029278">
    <property type="component" value="Unassembled WGS sequence"/>
</dbReference>
<evidence type="ECO:0000313" key="2">
    <source>
        <dbReference type="EMBL" id="KFM89822.1"/>
    </source>
</evidence>
<dbReference type="HOGENOM" id="CLU_2118623_0_0_9"/>
<protein>
    <submittedName>
        <fullName evidence="2">Uncharacterized protein</fullName>
    </submittedName>
</protein>